<dbReference type="Gene3D" id="1.10.8.270">
    <property type="entry name" value="putative rabgap domain of human tbc1 domain family member 14 like domains"/>
    <property type="match status" value="1"/>
</dbReference>
<dbReference type="FunCoup" id="A0A1W4XP96">
    <property type="interactions" value="1298"/>
</dbReference>
<dbReference type="GeneID" id="108743524"/>
<feature type="domain" description="Rab-GAP TBC" evidence="3">
    <location>
        <begin position="236"/>
        <end position="446"/>
    </location>
</feature>
<reference evidence="5" key="1">
    <citation type="submission" date="2025-08" db="UniProtKB">
        <authorList>
            <consortium name="RefSeq"/>
        </authorList>
    </citation>
    <scope>IDENTIFICATION</scope>
    <source>
        <tissue evidence="5">Entire body</tissue>
    </source>
</reference>
<evidence type="ECO:0000259" key="3">
    <source>
        <dbReference type="PROSITE" id="PS50086"/>
    </source>
</evidence>
<dbReference type="SMART" id="SM00164">
    <property type="entry name" value="TBC"/>
    <property type="match status" value="1"/>
</dbReference>
<organism evidence="4 5">
    <name type="scientific">Agrilus planipennis</name>
    <name type="common">Emerald ash borer</name>
    <name type="synonym">Agrilus marcopoli</name>
    <dbReference type="NCBI Taxonomy" id="224129"/>
    <lineage>
        <taxon>Eukaryota</taxon>
        <taxon>Metazoa</taxon>
        <taxon>Ecdysozoa</taxon>
        <taxon>Arthropoda</taxon>
        <taxon>Hexapoda</taxon>
        <taxon>Insecta</taxon>
        <taxon>Pterygota</taxon>
        <taxon>Neoptera</taxon>
        <taxon>Endopterygota</taxon>
        <taxon>Coleoptera</taxon>
        <taxon>Polyphaga</taxon>
        <taxon>Elateriformia</taxon>
        <taxon>Buprestoidea</taxon>
        <taxon>Buprestidae</taxon>
        <taxon>Agrilinae</taxon>
        <taxon>Agrilus</taxon>
    </lineage>
</organism>
<feature type="region of interest" description="Disordered" evidence="2">
    <location>
        <begin position="808"/>
        <end position="840"/>
    </location>
</feature>
<dbReference type="KEGG" id="apln:108743524"/>
<dbReference type="InParanoid" id="A0A1W4XP96"/>
<dbReference type="Gene3D" id="1.10.472.80">
    <property type="entry name" value="Ypt/Rab-GAP domain of gyp1p, domain 3"/>
    <property type="match status" value="2"/>
</dbReference>
<dbReference type="SUPFAM" id="SSF47923">
    <property type="entry name" value="Ypt/Rab-GAP domain of gyp1p"/>
    <property type="match status" value="2"/>
</dbReference>
<dbReference type="PROSITE" id="PS50086">
    <property type="entry name" value="TBC_RABGAP"/>
    <property type="match status" value="1"/>
</dbReference>
<evidence type="ECO:0000256" key="2">
    <source>
        <dbReference type="SAM" id="MobiDB-lite"/>
    </source>
</evidence>
<dbReference type="FunFam" id="1.10.8.270:FF:000041">
    <property type="entry name" value="TBC1 domain family member 25"/>
    <property type="match status" value="1"/>
</dbReference>
<proteinExistence type="predicted"/>
<feature type="compositionally biased region" description="Basic residues" evidence="2">
    <location>
        <begin position="826"/>
        <end position="836"/>
    </location>
</feature>
<evidence type="ECO:0000313" key="5">
    <source>
        <dbReference type="RefSeq" id="XP_018334597.1"/>
    </source>
</evidence>
<dbReference type="Proteomes" id="UP000192223">
    <property type="component" value="Unplaced"/>
</dbReference>
<dbReference type="OrthoDB" id="10264062at2759"/>
<dbReference type="InterPro" id="IPR035969">
    <property type="entry name" value="Rab-GAP_TBC_sf"/>
</dbReference>
<name>A0A1W4XP96_AGRPL</name>
<dbReference type="InterPro" id="IPR000195">
    <property type="entry name" value="Rab-GAP-TBC_dom"/>
</dbReference>
<keyword evidence="4" id="KW-1185">Reference proteome</keyword>
<dbReference type="STRING" id="224129.A0A1W4XP96"/>
<dbReference type="GO" id="GO:1901096">
    <property type="term" value="P:regulation of autophagosome maturation"/>
    <property type="evidence" value="ECO:0007669"/>
    <property type="project" value="TreeGrafter"/>
</dbReference>
<dbReference type="PANTHER" id="PTHR22957:SF333">
    <property type="entry name" value="TBC1 DOMAIN FAMILY MEMBER 25"/>
    <property type="match status" value="1"/>
</dbReference>
<sequence length="995" mass="113001">MYSVFLKICLKHIIGFLNVEVYISSNNYIKMSGILGFGREAVRIKVKKYEGTQLPDYRKFSVDPQITSFEVLQSILSKAFDLKSDFAISYSMQDVQGNEIYMPLLSDWELDAAFLKAHNLSLNSNAEPCLSLRVDLKPFEECSDDWEVRNNVPVITQLRTGTAQEAKPSPRFHGIINQMGKTFNMVQKVLNFGDDGSASLQPPRPPLSDSEFRRFLDPVGQITHTKELKSVIYLGGIDPSLRKVVWKHLLNVYPDGMTGKERMDYIKKLANEYISLRDTWKKALASGNVNGELGYTTGMVRKDVLRTDRHHPFYAGNDDNQNITSLFNILTTYALNHPKVSYCQGMSDIASPLLVTMGDEAHAYICFCALMSRLCFNFMLDGIAMTQKFTHLAEGIMYYDSEFYNYLKVHQADDLLFCYRWLLLEMKREFAFEDSLRMLEVLWSSLPANPPPKELKLCDVKFQPSLNVAKTPPISPLLKTPRENAYTKVCALRRQSSSISLNNYPTRSAPVPRQNHSLDESLGHMNKSSSISFSAKYLSLEDASFIKEEATQNKKGSDLSSCSDEVVEKLKEFDSHCQTNMTNCVLVQKPKLANLSASMNNIAGLGKRSGHFKQLKEKLVATNMSMFSSLEGLNKDKAASKHQQRVVRNFNEFLYFASLNKSKSLDKSAMLGRSSDKKELTKSLEKVQRIRRYNSCNSAPTSHNDTSEDNSPEEINEKFIINNLDELETSSRLIDTHSDEKIECDVKHRHEAATLNRRKNNVEIHVTNPVDGLQKWSEETDVFREQQNGEMVASSNAVLNTNNQNVQRLKKAHSDDSHAQNVPRSPTHRSQSKTHRKSDEVFVWENPLPERSPSSIFKNIKDNLDDVKVAPSSPINKKLLNVDVMADEDLTNSCEEITEVNKQLPGLLPPPDEFGGGNPFLMFLCLTVLLQHREHIIGKGMDYNEMAMHFDKMVRKHDVNKVLNQARQMYAGYLKQHTMVQIHHKTQQEEGGGDC</sequence>
<dbReference type="GO" id="GO:0005776">
    <property type="term" value="C:autophagosome"/>
    <property type="evidence" value="ECO:0007669"/>
    <property type="project" value="TreeGrafter"/>
</dbReference>
<dbReference type="Pfam" id="PF00566">
    <property type="entry name" value="RabGAP-TBC"/>
    <property type="match status" value="1"/>
</dbReference>
<evidence type="ECO:0000313" key="4">
    <source>
        <dbReference type="Proteomes" id="UP000192223"/>
    </source>
</evidence>
<dbReference type="PANTHER" id="PTHR22957">
    <property type="entry name" value="TBC1 DOMAIN FAMILY MEMBER GTPASE-ACTIVATING PROTEIN"/>
    <property type="match status" value="1"/>
</dbReference>
<evidence type="ECO:0000256" key="1">
    <source>
        <dbReference type="ARBA" id="ARBA00022468"/>
    </source>
</evidence>
<gene>
    <name evidence="5" type="primary">LOC108743524</name>
</gene>
<protein>
    <submittedName>
        <fullName evidence="5">Uncharacterized protein LOC108743524</fullName>
    </submittedName>
</protein>
<accession>A0A1W4XP96</accession>
<dbReference type="RefSeq" id="XP_018334597.1">
    <property type="nucleotide sequence ID" value="XM_018479095.2"/>
</dbReference>
<dbReference type="GO" id="GO:0005096">
    <property type="term" value="F:GTPase activator activity"/>
    <property type="evidence" value="ECO:0007669"/>
    <property type="project" value="UniProtKB-KW"/>
</dbReference>
<dbReference type="AlphaFoldDB" id="A0A1W4XP96"/>
<keyword evidence="1" id="KW-0343">GTPase activation</keyword>